<name>A0A2P2NCJ6_RHIMU</name>
<evidence type="ECO:0000313" key="1">
    <source>
        <dbReference type="EMBL" id="MBX40160.1"/>
    </source>
</evidence>
<reference evidence="1" key="1">
    <citation type="submission" date="2018-02" db="EMBL/GenBank/DDBJ databases">
        <title>Rhizophora mucronata_Transcriptome.</title>
        <authorList>
            <person name="Meera S.P."/>
            <person name="Sreeshan A."/>
            <person name="Augustine A."/>
        </authorList>
    </citation>
    <scope>NUCLEOTIDE SEQUENCE</scope>
    <source>
        <tissue evidence="1">Leaf</tissue>
    </source>
</reference>
<proteinExistence type="predicted"/>
<sequence>MLGFMSYSVNHHIMTKSPIKQIIHVVKECTKMYLNKFRGSIEGKKKRFWTKS</sequence>
<accession>A0A2P2NCJ6</accession>
<protein>
    <submittedName>
        <fullName evidence="1">Uncharacterized protein</fullName>
    </submittedName>
</protein>
<dbReference type="EMBL" id="GGEC01059676">
    <property type="protein sequence ID" value="MBX40160.1"/>
    <property type="molecule type" value="Transcribed_RNA"/>
</dbReference>
<dbReference type="AlphaFoldDB" id="A0A2P2NCJ6"/>
<organism evidence="1">
    <name type="scientific">Rhizophora mucronata</name>
    <name type="common">Asiatic mangrove</name>
    <dbReference type="NCBI Taxonomy" id="61149"/>
    <lineage>
        <taxon>Eukaryota</taxon>
        <taxon>Viridiplantae</taxon>
        <taxon>Streptophyta</taxon>
        <taxon>Embryophyta</taxon>
        <taxon>Tracheophyta</taxon>
        <taxon>Spermatophyta</taxon>
        <taxon>Magnoliopsida</taxon>
        <taxon>eudicotyledons</taxon>
        <taxon>Gunneridae</taxon>
        <taxon>Pentapetalae</taxon>
        <taxon>rosids</taxon>
        <taxon>fabids</taxon>
        <taxon>Malpighiales</taxon>
        <taxon>Rhizophoraceae</taxon>
        <taxon>Rhizophora</taxon>
    </lineage>
</organism>